<feature type="transmembrane region" description="Helical" evidence="1">
    <location>
        <begin position="48"/>
        <end position="68"/>
    </location>
</feature>
<reference evidence="3" key="1">
    <citation type="submission" date="2022-11" db="UniProtKB">
        <authorList>
            <consortium name="WormBaseParasite"/>
        </authorList>
    </citation>
    <scope>IDENTIFICATION</scope>
</reference>
<protein>
    <submittedName>
        <fullName evidence="3">Uncharacterized protein</fullName>
    </submittedName>
</protein>
<dbReference type="Proteomes" id="UP000887565">
    <property type="component" value="Unplaced"/>
</dbReference>
<keyword evidence="1" id="KW-0812">Transmembrane</keyword>
<evidence type="ECO:0000256" key="1">
    <source>
        <dbReference type="SAM" id="Phobius"/>
    </source>
</evidence>
<keyword evidence="2" id="KW-1185">Reference proteome</keyword>
<feature type="transmembrane region" description="Helical" evidence="1">
    <location>
        <begin position="12"/>
        <end position="36"/>
    </location>
</feature>
<dbReference type="WBParaSite" id="nRc.2.0.1.t06685-RA">
    <property type="protein sequence ID" value="nRc.2.0.1.t06685-RA"/>
    <property type="gene ID" value="nRc.2.0.1.g06685"/>
</dbReference>
<name>A0A915HXY2_ROMCU</name>
<feature type="transmembrane region" description="Helical" evidence="1">
    <location>
        <begin position="74"/>
        <end position="92"/>
    </location>
</feature>
<keyword evidence="1" id="KW-1133">Transmembrane helix</keyword>
<proteinExistence type="predicted"/>
<dbReference type="AlphaFoldDB" id="A0A915HXY2"/>
<sequence>MLFQFHQSNRYYFLFFNLYSVSFRFLLKIFVVRLLNAKKLSREEFLRSTIYVVKILAPRMISFSIIIFEMCKKPLFPFFVFIHFLPPILSLSR</sequence>
<accession>A0A915HXY2</accession>
<organism evidence="2 3">
    <name type="scientific">Romanomermis culicivorax</name>
    <name type="common">Nematode worm</name>
    <dbReference type="NCBI Taxonomy" id="13658"/>
    <lineage>
        <taxon>Eukaryota</taxon>
        <taxon>Metazoa</taxon>
        <taxon>Ecdysozoa</taxon>
        <taxon>Nematoda</taxon>
        <taxon>Enoplea</taxon>
        <taxon>Dorylaimia</taxon>
        <taxon>Mermithida</taxon>
        <taxon>Mermithoidea</taxon>
        <taxon>Mermithidae</taxon>
        <taxon>Romanomermis</taxon>
    </lineage>
</organism>
<keyword evidence="1" id="KW-0472">Membrane</keyword>
<evidence type="ECO:0000313" key="2">
    <source>
        <dbReference type="Proteomes" id="UP000887565"/>
    </source>
</evidence>
<evidence type="ECO:0000313" key="3">
    <source>
        <dbReference type="WBParaSite" id="nRc.2.0.1.t06685-RA"/>
    </source>
</evidence>